<sequence length="189" mass="22083">MKAFKEIEKSLLTIYPFTAQQLAMFTNKLSLKEIQKKEFLLKQNQVCSHIAFVVKGSFRLYTETEQKEWTINFFTENNWVADLESLMLKQPSKNYIEANENSKVARISLIDIHSLMEIHPCFHMLNSLIANLSVSTNQISTLKIKSPDERYQQLLANKPHWMNRFPQMQIASYLGITPETLSRVRARKI</sequence>
<gene>
    <name evidence="2" type="ORF">L1967_19430</name>
</gene>
<dbReference type="AlphaFoldDB" id="A0A9X1ZXP0"/>
<dbReference type="Gene3D" id="2.60.120.10">
    <property type="entry name" value="Jelly Rolls"/>
    <property type="match status" value="1"/>
</dbReference>
<dbReference type="InterPro" id="IPR018490">
    <property type="entry name" value="cNMP-bd_dom_sf"/>
</dbReference>
<proteinExistence type="predicted"/>
<dbReference type="RefSeq" id="WP_249603166.1">
    <property type="nucleotide sequence ID" value="NZ_JAKHSK010000041.1"/>
</dbReference>
<organism evidence="2 3">
    <name type="scientific">Zunongwangia pacifica</name>
    <dbReference type="NCBI Taxonomy" id="2911062"/>
    <lineage>
        <taxon>Bacteria</taxon>
        <taxon>Pseudomonadati</taxon>
        <taxon>Bacteroidota</taxon>
        <taxon>Flavobacteriia</taxon>
        <taxon>Flavobacteriales</taxon>
        <taxon>Flavobacteriaceae</taxon>
        <taxon>Zunongwangia</taxon>
    </lineage>
</organism>
<dbReference type="EMBL" id="JAKHSK010000041">
    <property type="protein sequence ID" value="MCL6220468.1"/>
    <property type="molecule type" value="Genomic_DNA"/>
</dbReference>
<dbReference type="Pfam" id="PF00027">
    <property type="entry name" value="cNMP_binding"/>
    <property type="match status" value="1"/>
</dbReference>
<accession>A0A9X1ZXP0</accession>
<name>A0A9X1ZXP0_9FLAO</name>
<evidence type="ECO:0000259" key="1">
    <source>
        <dbReference type="PROSITE" id="PS50042"/>
    </source>
</evidence>
<comment type="caution">
    <text evidence="2">The sequence shown here is derived from an EMBL/GenBank/DDBJ whole genome shotgun (WGS) entry which is preliminary data.</text>
</comment>
<dbReference type="InterPro" id="IPR000595">
    <property type="entry name" value="cNMP-bd_dom"/>
</dbReference>
<dbReference type="PROSITE" id="PS50042">
    <property type="entry name" value="CNMP_BINDING_3"/>
    <property type="match status" value="1"/>
</dbReference>
<evidence type="ECO:0000313" key="3">
    <source>
        <dbReference type="Proteomes" id="UP001139521"/>
    </source>
</evidence>
<dbReference type="SUPFAM" id="SSF51206">
    <property type="entry name" value="cAMP-binding domain-like"/>
    <property type="match status" value="1"/>
</dbReference>
<protein>
    <submittedName>
        <fullName evidence="2">Crp/Fnr family transcriptional regulator</fullName>
    </submittedName>
</protein>
<evidence type="ECO:0000313" key="2">
    <source>
        <dbReference type="EMBL" id="MCL6220468.1"/>
    </source>
</evidence>
<dbReference type="SMART" id="SM00100">
    <property type="entry name" value="cNMP"/>
    <property type="match status" value="1"/>
</dbReference>
<dbReference type="CDD" id="cd00038">
    <property type="entry name" value="CAP_ED"/>
    <property type="match status" value="1"/>
</dbReference>
<keyword evidence="3" id="KW-1185">Reference proteome</keyword>
<dbReference type="Proteomes" id="UP001139521">
    <property type="component" value="Unassembled WGS sequence"/>
</dbReference>
<dbReference type="InterPro" id="IPR014710">
    <property type="entry name" value="RmlC-like_jellyroll"/>
</dbReference>
<reference evidence="2" key="1">
    <citation type="submission" date="2022-01" db="EMBL/GenBank/DDBJ databases">
        <title>Genome sequencing of Zunongwangia sp. M21534 genome.</title>
        <authorList>
            <person name="Chen Y."/>
            <person name="Dong C."/>
            <person name="Shao Z."/>
        </authorList>
    </citation>
    <scope>NUCLEOTIDE SEQUENCE</scope>
    <source>
        <strain evidence="2">MCCC M21534</strain>
    </source>
</reference>
<feature type="domain" description="Cyclic nucleotide-binding" evidence="1">
    <location>
        <begin position="13"/>
        <end position="116"/>
    </location>
</feature>